<feature type="region of interest" description="Disordered" evidence="1">
    <location>
        <begin position="607"/>
        <end position="677"/>
    </location>
</feature>
<feature type="region of interest" description="Disordered" evidence="1">
    <location>
        <begin position="567"/>
        <end position="594"/>
    </location>
</feature>
<feature type="transmembrane region" description="Helical" evidence="2">
    <location>
        <begin position="218"/>
        <end position="242"/>
    </location>
</feature>
<dbReference type="STRING" id="2025994.A0A2T2ZWM6"/>
<feature type="transmembrane region" description="Helical" evidence="2">
    <location>
        <begin position="262"/>
        <end position="285"/>
    </location>
</feature>
<dbReference type="OrthoDB" id="5368516at2759"/>
<feature type="transmembrane region" description="Helical" evidence="2">
    <location>
        <begin position="133"/>
        <end position="159"/>
    </location>
</feature>
<dbReference type="InParanoid" id="A0A2T2ZWM6"/>
<sequence length="677" mass="73060">MNSTPALTLAYPALAETTSSDPSAETYYQLVTSSNTTVTVAISNALKFAASKSVRTSTVILATFNALAALATALGIIHSCRQYKKRAQRRLSEPPSGLFNIHTVEVFPFILSAGIVIQSLIFAGAQAGGLQALLSGGCTITAIFVLPALFLVPFTHLVFGIELAARGIRWQFAPRGKWNVAKCLGVVAVMATIALVVAATNPANDFCFASLFWFLHHYAPGCFGVFVTITILQLAAIVTTFFQLNKSHMVDAVEKTAASRMIYYLTLGFISNTFMIPFFFSLTFLNQEVVIYMTLDLSMAASVVANVNGLMVTGLHLFLKSQANSQLVNSETLFEHKKSFYDRRDSRESEYSLQPIKIVNEEAWSRNDGPITFLHAADQDAATRSSSAQRFGSMSHESISPGDVMPSELQLPDRILLPSEASPSQLRKQQMPFYPPISSAVPGLLPATTYSPLSPRRTVDSLMAAPIAKPWARRGHRRGSSVGSTATVQIGIRISNMGAILSPKKSAIAFSKTSVLVPDVPPLPVSSGTEAGAAYASEDMGRFIILDDLPRRRSQWETRLKALPPTPLAPVARISRSTPTAPPTSEAPVSPVDTSDAQLMTLSPAVYTPAEEFPPRRSPSSRSIQRLPSPRSVGYQTSMSRSNSAAHRSANTPPPSPPRSASGAATTLLHKDKANWI</sequence>
<evidence type="ECO:0000313" key="3">
    <source>
        <dbReference type="EMBL" id="PSR78489.1"/>
    </source>
</evidence>
<gene>
    <name evidence="3" type="ORF">BD289DRAFT_121708</name>
</gene>
<keyword evidence="2" id="KW-0472">Membrane</keyword>
<name>A0A2T2ZWM6_9PEZI</name>
<feature type="transmembrane region" description="Helical" evidence="2">
    <location>
        <begin position="58"/>
        <end position="77"/>
    </location>
</feature>
<keyword evidence="2" id="KW-1133">Transmembrane helix</keyword>
<dbReference type="Proteomes" id="UP000241462">
    <property type="component" value="Unassembled WGS sequence"/>
</dbReference>
<evidence type="ECO:0000256" key="2">
    <source>
        <dbReference type="SAM" id="Phobius"/>
    </source>
</evidence>
<dbReference type="EMBL" id="KZ678604">
    <property type="protein sequence ID" value="PSR78489.1"/>
    <property type="molecule type" value="Genomic_DNA"/>
</dbReference>
<feature type="transmembrane region" description="Helical" evidence="2">
    <location>
        <begin position="98"/>
        <end position="121"/>
    </location>
</feature>
<proteinExistence type="predicted"/>
<evidence type="ECO:0000313" key="4">
    <source>
        <dbReference type="Proteomes" id="UP000241462"/>
    </source>
</evidence>
<protein>
    <submittedName>
        <fullName evidence="3">Uncharacterized protein</fullName>
    </submittedName>
</protein>
<feature type="transmembrane region" description="Helical" evidence="2">
    <location>
        <begin position="180"/>
        <end position="198"/>
    </location>
</feature>
<keyword evidence="4" id="KW-1185">Reference proteome</keyword>
<evidence type="ECO:0000256" key="1">
    <source>
        <dbReference type="SAM" id="MobiDB-lite"/>
    </source>
</evidence>
<keyword evidence="2" id="KW-0812">Transmembrane</keyword>
<dbReference type="AlphaFoldDB" id="A0A2T2ZWM6"/>
<organism evidence="3 4">
    <name type="scientific">Coniella lustricola</name>
    <dbReference type="NCBI Taxonomy" id="2025994"/>
    <lineage>
        <taxon>Eukaryota</taxon>
        <taxon>Fungi</taxon>
        <taxon>Dikarya</taxon>
        <taxon>Ascomycota</taxon>
        <taxon>Pezizomycotina</taxon>
        <taxon>Sordariomycetes</taxon>
        <taxon>Sordariomycetidae</taxon>
        <taxon>Diaporthales</taxon>
        <taxon>Schizoparmaceae</taxon>
        <taxon>Coniella</taxon>
    </lineage>
</organism>
<accession>A0A2T2ZWM6</accession>
<feature type="compositionally biased region" description="Low complexity" evidence="1">
    <location>
        <begin position="577"/>
        <end position="592"/>
    </location>
</feature>
<feature type="compositionally biased region" description="Low complexity" evidence="1">
    <location>
        <begin position="618"/>
        <end position="651"/>
    </location>
</feature>
<reference evidence="3 4" key="1">
    <citation type="journal article" date="2018" name="Mycol. Prog.">
        <title>Coniella lustricola, a new species from submerged detritus.</title>
        <authorList>
            <person name="Raudabaugh D.B."/>
            <person name="Iturriaga T."/>
            <person name="Carver A."/>
            <person name="Mondo S."/>
            <person name="Pangilinan J."/>
            <person name="Lipzen A."/>
            <person name="He G."/>
            <person name="Amirebrahimi M."/>
            <person name="Grigoriev I.V."/>
            <person name="Miller A.N."/>
        </authorList>
    </citation>
    <scope>NUCLEOTIDE SEQUENCE [LARGE SCALE GENOMIC DNA]</scope>
    <source>
        <strain evidence="3 4">B22-T-1</strain>
    </source>
</reference>